<evidence type="ECO:0000256" key="5">
    <source>
        <dbReference type="ARBA" id="ARBA00011427"/>
    </source>
</evidence>
<comment type="subunit">
    <text evidence="5">May form a complex with LTO1.</text>
</comment>
<evidence type="ECO:0000256" key="3">
    <source>
        <dbReference type="ARBA" id="ARBA00004496"/>
    </source>
</evidence>
<evidence type="ECO:0000256" key="6">
    <source>
        <dbReference type="ARBA" id="ARBA00017286"/>
    </source>
</evidence>
<evidence type="ECO:0000256" key="10">
    <source>
        <dbReference type="SAM" id="MobiDB-lite"/>
    </source>
</evidence>
<dbReference type="Pfam" id="PF09811">
    <property type="entry name" value="Yae1_N"/>
    <property type="match status" value="1"/>
</dbReference>
<comment type="similarity">
    <text evidence="4">Belongs to the YAE1 family.</text>
</comment>
<dbReference type="PANTHER" id="PTHR18829">
    <property type="entry name" value="PROTEIN YAE1 HOMOLOG"/>
    <property type="match status" value="1"/>
</dbReference>
<evidence type="ECO:0000256" key="8">
    <source>
        <dbReference type="ARBA" id="ARBA00022490"/>
    </source>
</evidence>
<dbReference type="STRING" id="77044.A0A1W2TAG9"/>
<dbReference type="InterPro" id="IPR019191">
    <property type="entry name" value="Essential_protein_Yae1_N"/>
</dbReference>
<feature type="domain" description="Essential protein Yae1 N-terminal" evidence="11">
    <location>
        <begin position="83"/>
        <end position="121"/>
    </location>
</feature>
<evidence type="ECO:0000256" key="9">
    <source>
        <dbReference type="ARBA" id="ARBA00023242"/>
    </source>
</evidence>
<comment type="function">
    <text evidence="1">The complex LTO1:YAE1 may function as a target specific adapter that probably recruits apo-RPLI1 to the cytosolic iron-sulfur protein assembly (CIA) complex machinery. May be required for biogenesis of the large ribosomal subunit and initiation of translation.</text>
</comment>
<keyword evidence="8" id="KW-0963">Cytoplasm</keyword>
<evidence type="ECO:0000313" key="12">
    <source>
        <dbReference type="EMBL" id="GAP82364.1"/>
    </source>
</evidence>
<keyword evidence="9" id="KW-0539">Nucleus</keyword>
<dbReference type="AlphaFoldDB" id="A0A1W2TAG9"/>
<proteinExistence type="inferred from homology"/>
<accession>A0A1W2TAG9</accession>
<gene>
    <name evidence="12" type="ORF">SAMD00023353_6600520</name>
</gene>
<evidence type="ECO:0000256" key="2">
    <source>
        <dbReference type="ARBA" id="ARBA00004123"/>
    </source>
</evidence>
<dbReference type="PANTHER" id="PTHR18829:SF0">
    <property type="entry name" value="PROTEIN YAE1 HOMOLOG"/>
    <property type="match status" value="1"/>
</dbReference>
<evidence type="ECO:0000259" key="11">
    <source>
        <dbReference type="Pfam" id="PF09811"/>
    </source>
</evidence>
<dbReference type="InterPro" id="IPR038881">
    <property type="entry name" value="Yae1-like"/>
</dbReference>
<dbReference type="OMA" id="MHFQPVE"/>
<evidence type="ECO:0000313" key="13">
    <source>
        <dbReference type="Proteomes" id="UP000054516"/>
    </source>
</evidence>
<feature type="region of interest" description="Disordered" evidence="10">
    <location>
        <begin position="35"/>
        <end position="73"/>
    </location>
</feature>
<evidence type="ECO:0000256" key="1">
    <source>
        <dbReference type="ARBA" id="ARBA00003836"/>
    </source>
</evidence>
<dbReference type="EMBL" id="DF977511">
    <property type="protein sequence ID" value="GAP82364.1"/>
    <property type="molecule type" value="Genomic_DNA"/>
</dbReference>
<dbReference type="GO" id="GO:0005737">
    <property type="term" value="C:cytoplasm"/>
    <property type="evidence" value="ECO:0007669"/>
    <property type="project" value="UniProtKB-SubCell"/>
</dbReference>
<comment type="subcellular location">
    <subcellularLocation>
        <location evidence="3">Cytoplasm</location>
    </subcellularLocation>
    <subcellularLocation>
        <location evidence="2">Nucleus</location>
    </subcellularLocation>
</comment>
<protein>
    <recommendedName>
        <fullName evidence="7">Protein YAE1</fullName>
    </recommendedName>
    <alternativeName>
        <fullName evidence="6">Protein yae1</fullName>
    </alternativeName>
</protein>
<reference evidence="12" key="1">
    <citation type="submission" date="2016-03" db="EMBL/GenBank/DDBJ databases">
        <title>Draft genome sequence of Rosellinia necatrix.</title>
        <authorList>
            <person name="Kanematsu S."/>
        </authorList>
    </citation>
    <scope>NUCLEOTIDE SEQUENCE [LARGE SCALE GENOMIC DNA]</scope>
    <source>
        <strain evidence="12">W97</strain>
    </source>
</reference>
<evidence type="ECO:0000256" key="7">
    <source>
        <dbReference type="ARBA" id="ARBA00018400"/>
    </source>
</evidence>
<dbReference type="GO" id="GO:0005634">
    <property type="term" value="C:nucleus"/>
    <property type="evidence" value="ECO:0007669"/>
    <property type="project" value="UniProtKB-SubCell"/>
</dbReference>
<evidence type="ECO:0000256" key="4">
    <source>
        <dbReference type="ARBA" id="ARBA00007096"/>
    </source>
</evidence>
<dbReference type="Proteomes" id="UP000054516">
    <property type="component" value="Unassembled WGS sequence"/>
</dbReference>
<dbReference type="OrthoDB" id="20086at2759"/>
<sequence length="246" mass="25465">MHLAQPPGSFGDDDLDYHTSIFQMNPAGAPAIYDPLDDIFGPDPASPGPGPGISAAHDDGGRSGSPDMSLDTRRLRTQHNTVGYRDGITVGKAGSIQAGFDQGFALGANIGIRAGQVLGLLEGIAAALAEAGQADEAARADSLLAQAAAELSPESVFTPAFWAPDGTWTYPVTASHDGGEVVYPDVAGQHPLVAKWNRIARLAADKCNIDQGVAILESDEPGTDDDVAIPGLVSKPDTTLRDAIAW</sequence>
<name>A0A1W2TAG9_ROSNE</name>
<keyword evidence="13" id="KW-1185">Reference proteome</keyword>
<organism evidence="12">
    <name type="scientific">Rosellinia necatrix</name>
    <name type="common">White root-rot fungus</name>
    <dbReference type="NCBI Taxonomy" id="77044"/>
    <lineage>
        <taxon>Eukaryota</taxon>
        <taxon>Fungi</taxon>
        <taxon>Dikarya</taxon>
        <taxon>Ascomycota</taxon>
        <taxon>Pezizomycotina</taxon>
        <taxon>Sordariomycetes</taxon>
        <taxon>Xylariomycetidae</taxon>
        <taxon>Xylariales</taxon>
        <taxon>Xylariaceae</taxon>
        <taxon>Rosellinia</taxon>
    </lineage>
</organism>